<dbReference type="PANTHER" id="PTHR11040">
    <property type="entry name" value="ZINC/IRON TRANSPORTER"/>
    <property type="match status" value="1"/>
</dbReference>
<keyword evidence="1" id="KW-0472">Membrane</keyword>
<protein>
    <recommendedName>
        <fullName evidence="4">ZIP Zinc transporter</fullName>
    </recommendedName>
</protein>
<dbReference type="GeneID" id="85017741"/>
<feature type="transmembrane region" description="Helical" evidence="1">
    <location>
        <begin position="33"/>
        <end position="56"/>
    </location>
</feature>
<dbReference type="AlphaFoldDB" id="A0A1H2R9T2"/>
<feature type="transmembrane region" description="Helical" evidence="1">
    <location>
        <begin position="198"/>
        <end position="219"/>
    </location>
</feature>
<reference evidence="2 3" key="1">
    <citation type="submission" date="2016-10" db="EMBL/GenBank/DDBJ databases">
        <authorList>
            <person name="Varghese N."/>
            <person name="Submissions S."/>
        </authorList>
    </citation>
    <scope>NUCLEOTIDE SEQUENCE [LARGE SCALE GENOMIC DNA]</scope>
    <source>
        <strain evidence="2 3">DSM 11449</strain>
    </source>
</reference>
<feature type="transmembrane region" description="Helical" evidence="1">
    <location>
        <begin position="76"/>
        <end position="97"/>
    </location>
</feature>
<feature type="transmembrane region" description="Helical" evidence="1">
    <location>
        <begin position="142"/>
        <end position="162"/>
    </location>
</feature>
<feature type="transmembrane region" description="Helical" evidence="1">
    <location>
        <begin position="226"/>
        <end position="243"/>
    </location>
</feature>
<dbReference type="RefSeq" id="WP_016419674.1">
    <property type="nucleotide sequence ID" value="NZ_FNND01000001.1"/>
</dbReference>
<keyword evidence="3" id="KW-1185">Reference proteome</keyword>
<organism evidence="2 3">
    <name type="scientific">Capnocytophaga granulosa</name>
    <dbReference type="NCBI Taxonomy" id="45242"/>
    <lineage>
        <taxon>Bacteria</taxon>
        <taxon>Pseudomonadati</taxon>
        <taxon>Bacteroidota</taxon>
        <taxon>Flavobacteriia</taxon>
        <taxon>Flavobacteriales</taxon>
        <taxon>Flavobacteriaceae</taxon>
        <taxon>Capnocytophaga</taxon>
    </lineage>
</organism>
<dbReference type="GO" id="GO:0016020">
    <property type="term" value="C:membrane"/>
    <property type="evidence" value="ECO:0007669"/>
    <property type="project" value="TreeGrafter"/>
</dbReference>
<feature type="transmembrane region" description="Helical" evidence="1">
    <location>
        <begin position="6"/>
        <end position="21"/>
    </location>
</feature>
<proteinExistence type="predicted"/>
<evidence type="ECO:0000313" key="2">
    <source>
        <dbReference type="EMBL" id="SDW16192.1"/>
    </source>
</evidence>
<evidence type="ECO:0008006" key="4">
    <source>
        <dbReference type="Google" id="ProtNLM"/>
    </source>
</evidence>
<keyword evidence="1" id="KW-1133">Transmembrane helix</keyword>
<evidence type="ECO:0000256" key="1">
    <source>
        <dbReference type="SAM" id="Phobius"/>
    </source>
</evidence>
<accession>A0A1H2R9T2</accession>
<gene>
    <name evidence="2" type="ORF">SAMN05444420_101393</name>
</gene>
<keyword evidence="1" id="KW-0812">Transmembrane</keyword>
<dbReference type="OrthoDB" id="654481at2"/>
<name>A0A1H2R9T2_9FLAO</name>
<dbReference type="Proteomes" id="UP000182771">
    <property type="component" value="Unassembled WGS sequence"/>
</dbReference>
<sequence>MKNYLLPFLSIIIGVCLVLWIKPNNKSRIKLLLAFSGAFLLGMTVFTLIPEIYHAVFESDSSLHTADLDEAHTHDVGKTIGIWIIIGILLQIVLEFFSHGAEHGHFHSPAKGLRTQFPWGLFISLSIHSILEGFPLHAHSNMVYGIFIHHLPIAMVLTIFFLDSGIGTKKTLIFLFLFSLMTPFGAFLANTVPQLVAYHTQMSAIVIGIFLHISSVILFETSENHHFNYLKLGVIVLGFALAYPL</sequence>
<dbReference type="PANTHER" id="PTHR11040:SF44">
    <property type="entry name" value="PROTEIN ZNTC-RELATED"/>
    <property type="match status" value="1"/>
</dbReference>
<dbReference type="EMBL" id="FNND01000001">
    <property type="protein sequence ID" value="SDW16192.1"/>
    <property type="molecule type" value="Genomic_DNA"/>
</dbReference>
<feature type="transmembrane region" description="Helical" evidence="1">
    <location>
        <begin position="174"/>
        <end position="192"/>
    </location>
</feature>
<dbReference type="GO" id="GO:0005385">
    <property type="term" value="F:zinc ion transmembrane transporter activity"/>
    <property type="evidence" value="ECO:0007669"/>
    <property type="project" value="TreeGrafter"/>
</dbReference>
<comment type="caution">
    <text evidence="2">The sequence shown here is derived from an EMBL/GenBank/DDBJ whole genome shotgun (WGS) entry which is preliminary data.</text>
</comment>
<feature type="transmembrane region" description="Helical" evidence="1">
    <location>
        <begin position="117"/>
        <end position="136"/>
    </location>
</feature>
<evidence type="ECO:0000313" key="3">
    <source>
        <dbReference type="Proteomes" id="UP000182771"/>
    </source>
</evidence>